<dbReference type="GO" id="GO:0006397">
    <property type="term" value="P:mRNA processing"/>
    <property type="evidence" value="ECO:0007669"/>
    <property type="project" value="UniProtKB-KW"/>
</dbReference>
<dbReference type="Gene3D" id="2.130.10.10">
    <property type="entry name" value="YVTN repeat-like/Quinoprotein amine dehydrogenase"/>
    <property type="match status" value="1"/>
</dbReference>
<gene>
    <name evidence="2" type="ORF">CISG_05998</name>
</gene>
<dbReference type="InterPro" id="IPR050358">
    <property type="entry name" value="RSE1/DDB1/CFT1"/>
</dbReference>
<dbReference type="Pfam" id="PF10433">
    <property type="entry name" value="Beta-prop_RSE1_1st"/>
    <property type="match status" value="1"/>
</dbReference>
<name>A0A0J8QWY5_COCIT</name>
<accession>A0A0J8QWY5</accession>
<dbReference type="InterPro" id="IPR018846">
    <property type="entry name" value="Beta-prop_RSE1/DDB1/CPSF1_1st"/>
</dbReference>
<feature type="domain" description="RSE1/DDB1/CPSF1 first beta-propeller" evidence="1">
    <location>
        <begin position="19"/>
        <end position="152"/>
    </location>
</feature>
<dbReference type="Proteomes" id="UP000054559">
    <property type="component" value="Unassembled WGS sequence"/>
</dbReference>
<evidence type="ECO:0000259" key="1">
    <source>
        <dbReference type="Pfam" id="PF10433"/>
    </source>
</evidence>
<evidence type="ECO:0000313" key="2">
    <source>
        <dbReference type="EMBL" id="KMU76956.1"/>
    </source>
</evidence>
<dbReference type="PANTHER" id="PTHR10644">
    <property type="entry name" value="DNA REPAIR/RNA PROCESSING CPSF FAMILY"/>
    <property type="match status" value="1"/>
</dbReference>
<protein>
    <submittedName>
        <fullName evidence="2">Pre-mRNA-splicing factor rse1</fullName>
    </submittedName>
</protein>
<dbReference type="EMBL" id="DS268150">
    <property type="protein sequence ID" value="KMU76956.1"/>
    <property type="molecule type" value="Genomic_DNA"/>
</dbReference>
<dbReference type="STRING" id="454286.A0A0J8QWY5"/>
<organism evidence="2 3">
    <name type="scientific">Coccidioides immitis RMSCC 3703</name>
    <dbReference type="NCBI Taxonomy" id="454286"/>
    <lineage>
        <taxon>Eukaryota</taxon>
        <taxon>Fungi</taxon>
        <taxon>Dikarya</taxon>
        <taxon>Ascomycota</taxon>
        <taxon>Pezizomycotina</taxon>
        <taxon>Eurotiomycetes</taxon>
        <taxon>Eurotiomycetidae</taxon>
        <taxon>Onygenales</taxon>
        <taxon>Onygenaceae</taxon>
        <taxon>Coccidioides</taxon>
    </lineage>
</organism>
<proteinExistence type="predicted"/>
<dbReference type="InterPro" id="IPR015943">
    <property type="entry name" value="WD40/YVTN_repeat-like_dom_sf"/>
</dbReference>
<dbReference type="AlphaFoldDB" id="A0A0J8QWY5"/>
<evidence type="ECO:0000313" key="3">
    <source>
        <dbReference type="Proteomes" id="UP000054559"/>
    </source>
</evidence>
<reference evidence="3" key="1">
    <citation type="journal article" date="2010" name="Genome Res.">
        <title>Population genomic sequencing of Coccidioides fungi reveals recent hybridization and transposon control.</title>
        <authorList>
            <person name="Neafsey D.E."/>
            <person name="Barker B.M."/>
            <person name="Sharpton T.J."/>
            <person name="Stajich J.E."/>
            <person name="Park D.J."/>
            <person name="Whiston E."/>
            <person name="Hung C.-Y."/>
            <person name="McMahan C."/>
            <person name="White J."/>
            <person name="Sykes S."/>
            <person name="Heiman D."/>
            <person name="Young S."/>
            <person name="Zeng Q."/>
            <person name="Abouelleil A."/>
            <person name="Aftuck L."/>
            <person name="Bessette D."/>
            <person name="Brown A."/>
            <person name="FitzGerald M."/>
            <person name="Lui A."/>
            <person name="Macdonald J.P."/>
            <person name="Priest M."/>
            <person name="Orbach M.J."/>
            <person name="Galgiani J.N."/>
            <person name="Kirkland T.N."/>
            <person name="Cole G.T."/>
            <person name="Birren B.W."/>
            <person name="Henn M.R."/>
            <person name="Taylor J.W."/>
            <person name="Rounsley S.D."/>
        </authorList>
    </citation>
    <scope>NUCLEOTIDE SEQUENCE [LARGE SCALE GENOMIC DNA]</scope>
    <source>
        <strain evidence="3">RMSCC 3703</strain>
    </source>
</reference>
<sequence length="168" mass="18390">MATTSSMFMYSLTIQPPTAITQAIIGQFSGVKEQQIVIASGSKLSIHEPDSHQGKIRTLYSQDVFGIIRSLAAFRLAGSSKVLVSLDYIIIGSDSGRIAIVEYVPSQNRFNRIHLETFGKSGIRRVVPGQYLAVDPKGRACLIASVEKNKLLTKKLKSFLFITSLISV</sequence>